<feature type="signal peptide" evidence="1">
    <location>
        <begin position="1"/>
        <end position="21"/>
    </location>
</feature>
<evidence type="ECO:0000259" key="2">
    <source>
        <dbReference type="Pfam" id="PF21671"/>
    </source>
</evidence>
<reference evidence="3" key="3">
    <citation type="submission" date="2014-01" db="EMBL/GenBank/DDBJ databases">
        <title>Evolution of pathogenesis and genome organization in the Tremellales.</title>
        <authorList>
            <person name="Cuomo C."/>
            <person name="Litvintseva A."/>
            <person name="Heitman J."/>
            <person name="Chen Y."/>
            <person name="Sun S."/>
            <person name="Springer D."/>
            <person name="Dromer F."/>
            <person name="Young S."/>
            <person name="Zeng Q."/>
            <person name="Chapman S."/>
            <person name="Gujja S."/>
            <person name="Saif S."/>
            <person name="Birren B."/>
        </authorList>
    </citation>
    <scope>NUCLEOTIDE SEQUENCE</scope>
    <source>
        <strain evidence="3">CBS 10118</strain>
    </source>
</reference>
<accession>A0A1B9G6Z9</accession>
<evidence type="ECO:0000313" key="5">
    <source>
        <dbReference type="Proteomes" id="UP000092730"/>
    </source>
</evidence>
<organism evidence="3">
    <name type="scientific">Kwoniella bestiolae CBS 10118</name>
    <dbReference type="NCBI Taxonomy" id="1296100"/>
    <lineage>
        <taxon>Eukaryota</taxon>
        <taxon>Fungi</taxon>
        <taxon>Dikarya</taxon>
        <taxon>Basidiomycota</taxon>
        <taxon>Agaricomycotina</taxon>
        <taxon>Tremellomycetes</taxon>
        <taxon>Tremellales</taxon>
        <taxon>Cryptococcaceae</taxon>
        <taxon>Kwoniella</taxon>
    </lineage>
</organism>
<dbReference type="VEuPathDB" id="FungiDB:I302_04482"/>
<reference evidence="4" key="2">
    <citation type="submission" date="2013-07" db="EMBL/GenBank/DDBJ databases">
        <authorList>
            <consortium name="The Broad Institute Genome Sequencing Platform"/>
            <person name="Cuomo C."/>
            <person name="Litvintseva A."/>
            <person name="Chen Y."/>
            <person name="Heitman J."/>
            <person name="Sun S."/>
            <person name="Springer D."/>
            <person name="Dromer F."/>
            <person name="Young S.K."/>
            <person name="Zeng Q."/>
            <person name="Gargeya S."/>
            <person name="Fitzgerald M."/>
            <person name="Abouelleil A."/>
            <person name="Alvarado L."/>
            <person name="Berlin A.M."/>
            <person name="Chapman S.B."/>
            <person name="Dewar J."/>
            <person name="Goldberg J."/>
            <person name="Griggs A."/>
            <person name="Gujja S."/>
            <person name="Hansen M."/>
            <person name="Howarth C."/>
            <person name="Imamovic A."/>
            <person name="Larimer J."/>
            <person name="McCowan C."/>
            <person name="Murphy C."/>
            <person name="Pearson M."/>
            <person name="Priest M."/>
            <person name="Roberts A."/>
            <person name="Saif S."/>
            <person name="Shea T."/>
            <person name="Sykes S."/>
            <person name="Wortman J."/>
            <person name="Nusbaum C."/>
            <person name="Birren B."/>
        </authorList>
    </citation>
    <scope>NUCLEOTIDE SEQUENCE</scope>
    <source>
        <strain evidence="4">CBS 10118</strain>
    </source>
</reference>
<name>A0A1B9G6Z9_9TREE</name>
<protein>
    <recommendedName>
        <fullName evidence="2">Protein CPL1-like domain-containing protein</fullName>
    </recommendedName>
</protein>
<dbReference type="EMBL" id="CP144541">
    <property type="protein sequence ID" value="WVW79141.1"/>
    <property type="molecule type" value="Genomic_DNA"/>
</dbReference>
<dbReference type="InterPro" id="IPR048661">
    <property type="entry name" value="CPL1-like"/>
</dbReference>
<dbReference type="EMBL" id="KI894020">
    <property type="protein sequence ID" value="OCF26792.1"/>
    <property type="molecule type" value="Genomic_DNA"/>
</dbReference>
<evidence type="ECO:0000313" key="3">
    <source>
        <dbReference type="EMBL" id="OCF26792.1"/>
    </source>
</evidence>
<dbReference type="PANTHER" id="PTHR35192:SF2">
    <property type="entry name" value="APPLE DOMAIN-CONTAINING PROTEIN"/>
    <property type="match status" value="1"/>
</dbReference>
<dbReference type="AlphaFoldDB" id="A0A1B9G6Z9"/>
<reference evidence="3" key="1">
    <citation type="submission" date="2013-07" db="EMBL/GenBank/DDBJ databases">
        <title>The Genome Sequence of Cryptococcus bestiolae CBS10118.</title>
        <authorList>
            <consortium name="The Broad Institute Genome Sequencing Platform"/>
            <person name="Cuomo C."/>
            <person name="Litvintseva A."/>
            <person name="Chen Y."/>
            <person name="Heitman J."/>
            <person name="Sun S."/>
            <person name="Springer D."/>
            <person name="Dromer F."/>
            <person name="Young S.K."/>
            <person name="Zeng Q."/>
            <person name="Gargeya S."/>
            <person name="Fitzgerald M."/>
            <person name="Abouelleil A."/>
            <person name="Alvarado L."/>
            <person name="Berlin A.M."/>
            <person name="Chapman S.B."/>
            <person name="Dewar J."/>
            <person name="Goldberg J."/>
            <person name="Griggs A."/>
            <person name="Gujja S."/>
            <person name="Hansen M."/>
            <person name="Howarth C."/>
            <person name="Imamovic A."/>
            <person name="Larimer J."/>
            <person name="McCowan C."/>
            <person name="Murphy C."/>
            <person name="Pearson M."/>
            <person name="Priest M."/>
            <person name="Roberts A."/>
            <person name="Saif S."/>
            <person name="Shea T."/>
            <person name="Sykes S."/>
            <person name="Wortman J."/>
            <person name="Nusbaum C."/>
            <person name="Birren B."/>
        </authorList>
    </citation>
    <scope>NUCLEOTIDE SEQUENCE [LARGE SCALE GENOMIC DNA]</scope>
    <source>
        <strain evidence="3">CBS 10118</strain>
    </source>
</reference>
<keyword evidence="1" id="KW-0732">Signal</keyword>
<gene>
    <name evidence="3" type="ORF">I302_04482</name>
    <name evidence="4" type="ORF">I302_101107</name>
</gene>
<evidence type="ECO:0000256" key="1">
    <source>
        <dbReference type="SAM" id="SignalP"/>
    </source>
</evidence>
<keyword evidence="5" id="KW-1185">Reference proteome</keyword>
<dbReference type="InterPro" id="IPR038955">
    <property type="entry name" value="PriA/CPL1_fungi"/>
</dbReference>
<dbReference type="Pfam" id="PF21671">
    <property type="entry name" value="CPL1-like"/>
    <property type="match status" value="1"/>
</dbReference>
<dbReference type="Proteomes" id="UP000092730">
    <property type="component" value="Chromosome 1"/>
</dbReference>
<dbReference type="OrthoDB" id="2561313at2759"/>
<dbReference type="STRING" id="1296100.A0A1B9G6Z9"/>
<dbReference type="GeneID" id="30208881"/>
<proteinExistence type="predicted"/>
<dbReference type="PANTHER" id="PTHR35192">
    <property type="entry name" value="PROTEIN, PUTATIVE-RELATED"/>
    <property type="match status" value="1"/>
</dbReference>
<dbReference type="RefSeq" id="XP_019047862.1">
    <property type="nucleotide sequence ID" value="XM_019191114.1"/>
</dbReference>
<reference evidence="4" key="4">
    <citation type="submission" date="2024-02" db="EMBL/GenBank/DDBJ databases">
        <title>Comparative genomics of Cryptococcus and Kwoniella reveals pathogenesis evolution and contrasting modes of karyotype evolution via chromosome fusion or intercentromeric recombination.</title>
        <authorList>
            <person name="Coelho M.A."/>
            <person name="David-Palma M."/>
            <person name="Shea T."/>
            <person name="Bowers K."/>
            <person name="McGinley-Smith S."/>
            <person name="Mohammad A.W."/>
            <person name="Gnirke A."/>
            <person name="Yurkov A.M."/>
            <person name="Nowrousian M."/>
            <person name="Sun S."/>
            <person name="Cuomo C.A."/>
            <person name="Heitman J."/>
        </authorList>
    </citation>
    <scope>NUCLEOTIDE SEQUENCE</scope>
    <source>
        <strain evidence="4">CBS 10118</strain>
    </source>
</reference>
<sequence length="318" mass="33720">MFTLLAPAALVALASLNKVRAVYPSLYAGCSQFYPDNSVLIDQQTYGTEDCASLCYVADTGPYLYSYFQAGADVRKRQATSTCRCSNEIVPATFYVESTDNAGSCQSYNWAIAITASTYEFDGCFTAIGTQDGAPAGVYTAPDQASPEDCLQVCASYEVAAFTPGTGPEENAYSCTCGPMSAFTNTGQNTCGYGDYFVYDHKAGRSVSSDFAKRQMKETLVRARNGKKRALCPAGLTACKVSQYESDSFECIDTTSELESCGGCAHGEFNNPAGPLGVDCSALPGLARGGVTCNAGQCQAFACQRGWTLTPEETCVQA</sequence>
<feature type="domain" description="Protein CPL1-like" evidence="2">
    <location>
        <begin position="249"/>
        <end position="315"/>
    </location>
</feature>
<feature type="chain" id="PRO_5042334869" description="Protein CPL1-like domain-containing protein" evidence="1">
    <location>
        <begin position="22"/>
        <end position="318"/>
    </location>
</feature>
<evidence type="ECO:0000313" key="4">
    <source>
        <dbReference type="EMBL" id="WVW79141.1"/>
    </source>
</evidence>
<dbReference type="KEGG" id="kbi:30208881"/>